<organism evidence="8 9">
    <name type="scientific">Haloechinothrix aidingensis</name>
    <dbReference type="NCBI Taxonomy" id="2752311"/>
    <lineage>
        <taxon>Bacteria</taxon>
        <taxon>Bacillati</taxon>
        <taxon>Actinomycetota</taxon>
        <taxon>Actinomycetes</taxon>
        <taxon>Pseudonocardiales</taxon>
        <taxon>Pseudonocardiaceae</taxon>
        <taxon>Haloechinothrix</taxon>
    </lineage>
</organism>
<dbReference type="Gene3D" id="2.102.10.10">
    <property type="entry name" value="Rieske [2Fe-2S] iron-sulphur domain"/>
    <property type="match status" value="1"/>
</dbReference>
<keyword evidence="9" id="KW-1185">Reference proteome</keyword>
<sequence length="356" mass="40045">MTAPSTPRTAEDLVSLGLRDHWYALCPSTDVRAGELTRLVRAGEQLVLWRDAAGTVHVQEDRCPHRGARLSLGVHMGDRLACNYHGVQVDADGVVVSVPGSPGCSLEGRRALRTFPAAEHAGAVFAWFGLDEPDDEGPPPLRLPEPIAGGDWEHFLCYVEWDCPYLYSLDNLLDPMHGAFLHRNSHTMSGGRREAQFQIRDTDTGFVFEKTDQRDVNFDWVEWTDTGLQAVTLDIPYPDTAGPGGSFTIVATLTAINATQHAGFFWRCRKVTGWERDSWRFLYKHRLEARHWRVLEQDRAMAEVMPADAWQRENLYQHDIALVRMRRKLKAEAARQAETLSERGGNRGRTAAATAR</sequence>
<accession>A0A838AAW7</accession>
<dbReference type="RefSeq" id="WP_180893217.1">
    <property type="nucleotide sequence ID" value="NZ_JACCKD010000004.1"/>
</dbReference>
<keyword evidence="4" id="KW-0408">Iron</keyword>
<dbReference type="InterPro" id="IPR036922">
    <property type="entry name" value="Rieske_2Fe-2S_sf"/>
</dbReference>
<comment type="caution">
    <text evidence="8">The sequence shown here is derived from an EMBL/GenBank/DDBJ whole genome shotgun (WGS) entry which is preliminary data.</text>
</comment>
<name>A0A838AAW7_9PSEU</name>
<keyword evidence="1" id="KW-0001">2Fe-2S</keyword>
<feature type="region of interest" description="Disordered" evidence="6">
    <location>
        <begin position="336"/>
        <end position="356"/>
    </location>
</feature>
<keyword evidence="2" id="KW-0479">Metal-binding</keyword>
<dbReference type="GO" id="GO:0046872">
    <property type="term" value="F:metal ion binding"/>
    <property type="evidence" value="ECO:0007669"/>
    <property type="project" value="UniProtKB-KW"/>
</dbReference>
<protein>
    <submittedName>
        <fullName evidence="8">Aromatic ring-hydroxylating dioxygenase subunit alpha</fullName>
    </submittedName>
</protein>
<dbReference type="InterPro" id="IPR050584">
    <property type="entry name" value="Cholesterol_7-desaturase"/>
</dbReference>
<gene>
    <name evidence="8" type="ORF">H0B56_12635</name>
</gene>
<dbReference type="CDD" id="cd03469">
    <property type="entry name" value="Rieske_RO_Alpha_N"/>
    <property type="match status" value="1"/>
</dbReference>
<feature type="compositionally biased region" description="Basic and acidic residues" evidence="6">
    <location>
        <begin position="336"/>
        <end position="345"/>
    </location>
</feature>
<dbReference type="PANTHER" id="PTHR21266">
    <property type="entry name" value="IRON-SULFUR DOMAIN CONTAINING PROTEIN"/>
    <property type="match status" value="1"/>
</dbReference>
<feature type="domain" description="Rieske" evidence="7">
    <location>
        <begin position="23"/>
        <end position="126"/>
    </location>
</feature>
<dbReference type="GO" id="GO:0051537">
    <property type="term" value="F:2 iron, 2 sulfur cluster binding"/>
    <property type="evidence" value="ECO:0007669"/>
    <property type="project" value="UniProtKB-KW"/>
</dbReference>
<reference evidence="8 9" key="1">
    <citation type="submission" date="2020-07" db="EMBL/GenBank/DDBJ databases">
        <title>Genome of Haloechinothrix sp.</title>
        <authorList>
            <person name="Tang S.-K."/>
            <person name="Yang L."/>
            <person name="Zhu W.-Y."/>
        </authorList>
    </citation>
    <scope>NUCLEOTIDE SEQUENCE [LARGE SCALE GENOMIC DNA]</scope>
    <source>
        <strain evidence="8 9">YIM 98757</strain>
    </source>
</reference>
<evidence type="ECO:0000313" key="9">
    <source>
        <dbReference type="Proteomes" id="UP000582974"/>
    </source>
</evidence>
<evidence type="ECO:0000256" key="4">
    <source>
        <dbReference type="ARBA" id="ARBA00023004"/>
    </source>
</evidence>
<dbReference type="Proteomes" id="UP000582974">
    <property type="component" value="Unassembled WGS sequence"/>
</dbReference>
<dbReference type="GO" id="GO:0051213">
    <property type="term" value="F:dioxygenase activity"/>
    <property type="evidence" value="ECO:0007669"/>
    <property type="project" value="UniProtKB-KW"/>
</dbReference>
<evidence type="ECO:0000256" key="1">
    <source>
        <dbReference type="ARBA" id="ARBA00022714"/>
    </source>
</evidence>
<dbReference type="InterPro" id="IPR044043">
    <property type="entry name" value="VanA_C_cat"/>
</dbReference>
<dbReference type="EMBL" id="JACCKD010000004">
    <property type="protein sequence ID" value="MBA0126389.1"/>
    <property type="molecule type" value="Genomic_DNA"/>
</dbReference>
<evidence type="ECO:0000259" key="7">
    <source>
        <dbReference type="PROSITE" id="PS51296"/>
    </source>
</evidence>
<evidence type="ECO:0000313" key="8">
    <source>
        <dbReference type="EMBL" id="MBA0126389.1"/>
    </source>
</evidence>
<dbReference type="InterPro" id="IPR017941">
    <property type="entry name" value="Rieske_2Fe-2S"/>
</dbReference>
<evidence type="ECO:0000256" key="5">
    <source>
        <dbReference type="ARBA" id="ARBA00023014"/>
    </source>
</evidence>
<keyword evidence="5" id="KW-0411">Iron-sulfur</keyword>
<dbReference type="Pfam" id="PF00355">
    <property type="entry name" value="Rieske"/>
    <property type="match status" value="1"/>
</dbReference>
<dbReference type="Gene3D" id="3.90.380.10">
    <property type="entry name" value="Naphthalene 1,2-dioxygenase Alpha Subunit, Chain A, domain 1"/>
    <property type="match status" value="1"/>
</dbReference>
<dbReference type="Pfam" id="PF19112">
    <property type="entry name" value="VanA_C"/>
    <property type="match status" value="1"/>
</dbReference>
<evidence type="ECO:0000256" key="6">
    <source>
        <dbReference type="SAM" id="MobiDB-lite"/>
    </source>
</evidence>
<proteinExistence type="predicted"/>
<evidence type="ECO:0000256" key="3">
    <source>
        <dbReference type="ARBA" id="ARBA00023002"/>
    </source>
</evidence>
<dbReference type="GO" id="GO:0004497">
    <property type="term" value="F:monooxygenase activity"/>
    <property type="evidence" value="ECO:0007669"/>
    <property type="project" value="UniProtKB-ARBA"/>
</dbReference>
<dbReference type="SUPFAM" id="SSF55961">
    <property type="entry name" value="Bet v1-like"/>
    <property type="match status" value="1"/>
</dbReference>
<dbReference type="AlphaFoldDB" id="A0A838AAW7"/>
<dbReference type="SUPFAM" id="SSF50022">
    <property type="entry name" value="ISP domain"/>
    <property type="match status" value="1"/>
</dbReference>
<dbReference type="PANTHER" id="PTHR21266:SF60">
    <property type="entry name" value="3-KETOSTEROID-9-ALPHA-MONOOXYGENASE, OXYGENASE COMPONENT"/>
    <property type="match status" value="1"/>
</dbReference>
<keyword evidence="8" id="KW-0223">Dioxygenase</keyword>
<dbReference type="GO" id="GO:0016705">
    <property type="term" value="F:oxidoreductase activity, acting on paired donors, with incorporation or reduction of molecular oxygen"/>
    <property type="evidence" value="ECO:0007669"/>
    <property type="project" value="UniProtKB-ARBA"/>
</dbReference>
<dbReference type="PROSITE" id="PS51296">
    <property type="entry name" value="RIESKE"/>
    <property type="match status" value="1"/>
</dbReference>
<evidence type="ECO:0000256" key="2">
    <source>
        <dbReference type="ARBA" id="ARBA00022723"/>
    </source>
</evidence>
<keyword evidence="3" id="KW-0560">Oxidoreductase</keyword>